<evidence type="ECO:0000259" key="6">
    <source>
        <dbReference type="PROSITE" id="PS51645"/>
    </source>
</evidence>
<feature type="site" description="Electron transfer via tryptophanyl radical" evidence="5">
    <location>
        <position position="326"/>
    </location>
</feature>
<feature type="site" description="Electron transfer via tryptophanyl radical" evidence="5">
    <location>
        <position position="250"/>
    </location>
</feature>
<dbReference type="Gene3D" id="1.10.579.10">
    <property type="entry name" value="DNA Cyclobutane Dipyrimidine Photolyase, subunit A, domain 3"/>
    <property type="match status" value="1"/>
</dbReference>
<dbReference type="Pfam" id="PF03441">
    <property type="entry name" value="FAD_binding_7"/>
    <property type="match status" value="1"/>
</dbReference>
<evidence type="ECO:0000256" key="2">
    <source>
        <dbReference type="ARBA" id="ARBA00022827"/>
    </source>
</evidence>
<reference evidence="7 8" key="1">
    <citation type="submission" date="2019-08" db="EMBL/GenBank/DDBJ databases">
        <authorList>
            <person name="Lei W."/>
        </authorList>
    </citation>
    <scope>NUCLEOTIDE SEQUENCE [LARGE SCALE GENOMIC DNA]</scope>
    <source>
        <strain evidence="7 8">CCUG 58627</strain>
    </source>
</reference>
<dbReference type="InterPro" id="IPR018394">
    <property type="entry name" value="DNA_photolyase_1_CS_C"/>
</dbReference>
<dbReference type="PANTHER" id="PTHR11455:SF9">
    <property type="entry name" value="CRYPTOCHROME CIRCADIAN CLOCK 5 ISOFORM X1"/>
    <property type="match status" value="1"/>
</dbReference>
<feature type="binding site" evidence="4">
    <location>
        <begin position="316"/>
        <end position="318"/>
    </location>
    <ligand>
        <name>FAD</name>
        <dbReference type="ChEBI" id="CHEBI:57692"/>
    </ligand>
</feature>
<evidence type="ECO:0000256" key="1">
    <source>
        <dbReference type="ARBA" id="ARBA00022630"/>
    </source>
</evidence>
<dbReference type="Gene3D" id="3.40.50.620">
    <property type="entry name" value="HUPs"/>
    <property type="match status" value="1"/>
</dbReference>
<evidence type="ECO:0000313" key="8">
    <source>
        <dbReference type="Proteomes" id="UP000320791"/>
    </source>
</evidence>
<dbReference type="GO" id="GO:0006950">
    <property type="term" value="P:response to stress"/>
    <property type="evidence" value="ECO:0007669"/>
    <property type="project" value="UniProtKB-ARBA"/>
</dbReference>
<dbReference type="GO" id="GO:0003904">
    <property type="term" value="F:deoxyribodipyrimidine photo-lyase activity"/>
    <property type="evidence" value="ECO:0007669"/>
    <property type="project" value="TreeGrafter"/>
</dbReference>
<proteinExistence type="predicted"/>
<dbReference type="InterPro" id="IPR036134">
    <property type="entry name" value="Crypto/Photolyase_FAD-like_sf"/>
</dbReference>
<dbReference type="InterPro" id="IPR036155">
    <property type="entry name" value="Crypto/Photolyase_N_sf"/>
</dbReference>
<dbReference type="Gene3D" id="1.25.40.80">
    <property type="match status" value="2"/>
</dbReference>
<gene>
    <name evidence="7" type="ORF">FRX94_11700</name>
</gene>
<dbReference type="GO" id="GO:0003677">
    <property type="term" value="F:DNA binding"/>
    <property type="evidence" value="ECO:0007669"/>
    <property type="project" value="TreeGrafter"/>
</dbReference>
<organism evidence="7 8">
    <name type="scientific">Corynebacterium canis</name>
    <dbReference type="NCBI Taxonomy" id="679663"/>
    <lineage>
        <taxon>Bacteria</taxon>
        <taxon>Bacillati</taxon>
        <taxon>Actinomycetota</taxon>
        <taxon>Actinomycetes</taxon>
        <taxon>Mycobacteriales</taxon>
        <taxon>Corynebacteriaceae</taxon>
        <taxon>Corynebacterium</taxon>
    </lineage>
</organism>
<evidence type="ECO:0000313" key="7">
    <source>
        <dbReference type="EMBL" id="TWT19017.1"/>
    </source>
</evidence>
<feature type="binding site" evidence="4">
    <location>
        <position position="170"/>
    </location>
    <ligand>
        <name>FAD</name>
        <dbReference type="ChEBI" id="CHEBI:57692"/>
    </ligand>
</feature>
<evidence type="ECO:0000256" key="4">
    <source>
        <dbReference type="PIRSR" id="PIRSR602081-1"/>
    </source>
</evidence>
<feature type="site" description="Electron transfer via tryptophanyl radical" evidence="5">
    <location>
        <position position="303"/>
    </location>
</feature>
<keyword evidence="7" id="KW-0456">Lyase</keyword>
<dbReference type="Proteomes" id="UP000320791">
    <property type="component" value="Unassembled WGS sequence"/>
</dbReference>
<dbReference type="PROSITE" id="PS00394">
    <property type="entry name" value="DNA_PHOTOLYASES_1_1"/>
    <property type="match status" value="1"/>
</dbReference>
<dbReference type="PANTHER" id="PTHR11455">
    <property type="entry name" value="CRYPTOCHROME"/>
    <property type="match status" value="1"/>
</dbReference>
<dbReference type="Pfam" id="PF00875">
    <property type="entry name" value="DNA_photolyase"/>
    <property type="match status" value="1"/>
</dbReference>
<comment type="cofactor">
    <cofactor evidence="4">
        <name>FAD</name>
        <dbReference type="ChEBI" id="CHEBI:57692"/>
    </cofactor>
    <text evidence="4">Binds 1 FAD per subunit.</text>
</comment>
<dbReference type="EMBL" id="VOHM01000034">
    <property type="protein sequence ID" value="TWT19017.1"/>
    <property type="molecule type" value="Genomic_DNA"/>
</dbReference>
<dbReference type="SUPFAM" id="SSF52425">
    <property type="entry name" value="Cryptochrome/photolyase, N-terminal domain"/>
    <property type="match status" value="1"/>
</dbReference>
<dbReference type="GO" id="GO:0006139">
    <property type="term" value="P:nucleobase-containing compound metabolic process"/>
    <property type="evidence" value="ECO:0007669"/>
    <property type="project" value="UniProtKB-ARBA"/>
</dbReference>
<evidence type="ECO:0000256" key="3">
    <source>
        <dbReference type="ARBA" id="ARBA00022991"/>
    </source>
</evidence>
<dbReference type="AlphaFoldDB" id="A0A5C5TZ80"/>
<comment type="caution">
    <text evidence="7">The sequence shown here is derived from an EMBL/GenBank/DDBJ whole genome shotgun (WGS) entry which is preliminary data.</text>
</comment>
<dbReference type="SUPFAM" id="SSF48173">
    <property type="entry name" value="Cryptochrome/photolyase FAD-binding domain"/>
    <property type="match status" value="1"/>
</dbReference>
<keyword evidence="8" id="KW-1185">Reference proteome</keyword>
<keyword evidence="2 4" id="KW-0274">FAD</keyword>
<feature type="binding site" evidence="4">
    <location>
        <begin position="182"/>
        <end position="186"/>
    </location>
    <ligand>
        <name>FAD</name>
        <dbReference type="ChEBI" id="CHEBI:57692"/>
    </ligand>
</feature>
<dbReference type="InterPro" id="IPR014729">
    <property type="entry name" value="Rossmann-like_a/b/a_fold"/>
</dbReference>
<name>A0A5C5TZ80_9CORY</name>
<dbReference type="PROSITE" id="PS00691">
    <property type="entry name" value="DNA_PHOTOLYASES_1_2"/>
    <property type="match status" value="1"/>
</dbReference>
<accession>A0A5C5TZ80</accession>
<dbReference type="PROSITE" id="PS51645">
    <property type="entry name" value="PHR_CRY_ALPHA_BETA"/>
    <property type="match status" value="1"/>
</dbReference>
<evidence type="ECO:0000256" key="5">
    <source>
        <dbReference type="PIRSR" id="PIRSR602081-2"/>
    </source>
</evidence>
<feature type="binding site" evidence="4">
    <location>
        <position position="216"/>
    </location>
    <ligand>
        <name>FAD</name>
        <dbReference type="ChEBI" id="CHEBI:57692"/>
    </ligand>
</feature>
<feature type="binding site" evidence="4">
    <location>
        <begin position="219"/>
        <end position="226"/>
    </location>
    <ligand>
        <name>FAD</name>
        <dbReference type="ChEBI" id="CHEBI:57692"/>
    </ligand>
</feature>
<protein>
    <submittedName>
        <fullName evidence="7">Deoxyribodipyrimidine photo-lyase</fullName>
    </submittedName>
</protein>
<keyword evidence="3" id="KW-0157">Chromophore</keyword>
<dbReference type="OrthoDB" id="9772484at2"/>
<dbReference type="InterPro" id="IPR002081">
    <property type="entry name" value="Cryptochrome/DNA_photolyase_1"/>
</dbReference>
<dbReference type="GO" id="GO:0009416">
    <property type="term" value="P:response to light stimulus"/>
    <property type="evidence" value="ECO:0007669"/>
    <property type="project" value="TreeGrafter"/>
</dbReference>
<feature type="domain" description="Photolyase/cryptochrome alpha/beta" evidence="6">
    <location>
        <begin position="1"/>
        <end position="117"/>
    </location>
</feature>
<dbReference type="GO" id="GO:0071949">
    <property type="term" value="F:FAD binding"/>
    <property type="evidence" value="ECO:0007669"/>
    <property type="project" value="TreeGrafter"/>
</dbReference>
<dbReference type="RefSeq" id="WP_146325526.1">
    <property type="nucleotide sequence ID" value="NZ_BAABLR010000013.1"/>
</dbReference>
<sequence length="406" mass="46236">MSAILWLRRDLRAFDHPGLDAALELPDVRVIYAADPPRSSFQNDAVTAALFELSNELRERGLELERGTVADIINAKPERVIVTADYTPAGLRRDKQVSKALGGGIMESLDCNYAVPPGVLHTGTGGHYKVFTPYYRAWSECGWEAPNLACAGGQAWADWLEFLEYRLPGYAEQRDRPDLDGTSRISHHLSVGALHPRGLLETLSESDAPVADRQAFARELAFREFYADFLYHRPETATENVNPKFARFRWDEATEDFECWKDGTTGYPIIDAGMRQLLATGWMHNRVRMLVASFFTKDLHLPWQLGAEYFREMLVDFDEATNQHSWQWCAGTGTDASPYFRIFNPQTQGKRFDPQANYIKRWVPELAATPAADIHAMRNLPERYPLPIVDHAEARREALARYQELR</sequence>
<keyword evidence="1 4" id="KW-0285">Flavoprotein</keyword>
<dbReference type="InterPro" id="IPR006050">
    <property type="entry name" value="DNA_photolyase_N"/>
</dbReference>
<dbReference type="InterPro" id="IPR005101">
    <property type="entry name" value="Cryptochr/Photolyase_FAD-bd"/>
</dbReference>